<keyword evidence="3 7" id="KW-0812">Transmembrane</keyword>
<dbReference type="OrthoDB" id="1682769at2"/>
<comment type="caution">
    <text evidence="12">The sequence shown here is derived from an EMBL/GenBank/DDBJ whole genome shotgun (WGS) entry which is preliminary data.</text>
</comment>
<comment type="subcellular location">
    <subcellularLocation>
        <location evidence="1">Cell membrane</location>
        <topology evidence="1">Single-pass membrane protein</topology>
    </subcellularLocation>
</comment>
<evidence type="ECO:0000256" key="4">
    <source>
        <dbReference type="ARBA" id="ARBA00022989"/>
    </source>
</evidence>
<dbReference type="Proteomes" id="UP000440978">
    <property type="component" value="Unassembled WGS sequence"/>
</dbReference>
<feature type="domain" description="TcaA second" evidence="9">
    <location>
        <begin position="91"/>
        <end position="183"/>
    </location>
</feature>
<dbReference type="PANTHER" id="PTHR40038">
    <property type="entry name" value="MEMBRANE-ASSOCIATED PROTEIN TCAA"/>
    <property type="match status" value="1"/>
</dbReference>
<sequence>MKMARHCTECGHTLPDNAQFCTNCGKKIGEEIRQESASQEVIPQPPASRISPERQESRKTFRIKKRVYIPILAAVIVLITLFYVGKSLTNPERTVDAFEKAVGDEDVASLVKLIHTNEQSKVNESQVKAMLALFKKEPQVYTSVIHSLEIAAKEKDSQSVNSSLYYLKAKGKKFLIYDKYQITTQALHPKVKTNLQGMEVGIQGLKMSEKASKASSESPQTVVLDAVIPGIYTVYGKSDHLNMAKQLSVRSAQASADFSGVYIPIHSNIMNAELYVNNEATGKKISEIGEWGPFKKDDEPSFYAVYTVNGKSIQTDRVDISNDDSDYDSVTLESAEYDGIDLIFAEKEDSSEFYDLDPNDNQANTELLETYFDGYFSDLASAVNYGEADEFGDYFETGSAFYKEQTDAVKEFYDKGIEESINNYDINRVSAGEDGTYTVNVSENWSETIPKEDDEFSYEDKDFSIETNYKVKEVAPGEIKIVGGELVKRTTD</sequence>
<dbReference type="InterPro" id="IPR054529">
    <property type="entry name" value="TcaA_2nd"/>
</dbReference>
<feature type="domain" description="Zinc-ribbon" evidence="8">
    <location>
        <begin position="6"/>
        <end position="27"/>
    </location>
</feature>
<dbReference type="InterPro" id="IPR054530">
    <property type="entry name" value="TcaA_4th"/>
</dbReference>
<protein>
    <submittedName>
        <fullName evidence="12">Zinc-ribbon domain-containing protein</fullName>
    </submittedName>
</protein>
<evidence type="ECO:0000313" key="13">
    <source>
        <dbReference type="Proteomes" id="UP000440978"/>
    </source>
</evidence>
<evidence type="ECO:0000256" key="7">
    <source>
        <dbReference type="SAM" id="Phobius"/>
    </source>
</evidence>
<keyword evidence="2" id="KW-1003">Cell membrane</keyword>
<dbReference type="Pfam" id="PF13240">
    <property type="entry name" value="Zn_Ribbon_1"/>
    <property type="match status" value="1"/>
</dbReference>
<evidence type="ECO:0000256" key="6">
    <source>
        <dbReference type="SAM" id="MobiDB-lite"/>
    </source>
</evidence>
<evidence type="ECO:0000259" key="8">
    <source>
        <dbReference type="Pfam" id="PF13240"/>
    </source>
</evidence>
<evidence type="ECO:0000256" key="3">
    <source>
        <dbReference type="ARBA" id="ARBA00022692"/>
    </source>
</evidence>
<evidence type="ECO:0000313" key="12">
    <source>
        <dbReference type="EMBL" id="MTT32836.1"/>
    </source>
</evidence>
<organism evidence="12 13">
    <name type="scientific">Terrilactibacillus tamarindi</name>
    <dbReference type="NCBI Taxonomy" id="2599694"/>
    <lineage>
        <taxon>Bacteria</taxon>
        <taxon>Bacillati</taxon>
        <taxon>Bacillota</taxon>
        <taxon>Bacilli</taxon>
        <taxon>Bacillales</taxon>
        <taxon>Bacillaceae</taxon>
        <taxon>Terrilactibacillus</taxon>
    </lineage>
</organism>
<evidence type="ECO:0000256" key="2">
    <source>
        <dbReference type="ARBA" id="ARBA00022475"/>
    </source>
</evidence>
<keyword evidence="13" id="KW-1185">Reference proteome</keyword>
<dbReference type="Pfam" id="PF22820">
    <property type="entry name" value="TcaA_3rd_4th"/>
    <property type="match status" value="1"/>
</dbReference>
<feature type="transmembrane region" description="Helical" evidence="7">
    <location>
        <begin position="67"/>
        <end position="85"/>
    </location>
</feature>
<reference evidence="12 13" key="1">
    <citation type="submission" date="2019-11" db="EMBL/GenBank/DDBJ databases">
        <title>Terrilactibacillus tamarindus sp. nov. BCM23-1 isolated from bark of Tamarindus indica.</title>
        <authorList>
            <person name="Kingkaew E."/>
            <person name="Tanasupawat S."/>
        </authorList>
    </citation>
    <scope>NUCLEOTIDE SEQUENCE [LARGE SCALE GENOMIC DNA]</scope>
    <source>
        <strain evidence="12 13">BCM23-1</strain>
    </source>
</reference>
<evidence type="ECO:0000259" key="9">
    <source>
        <dbReference type="Pfam" id="PF22813"/>
    </source>
</evidence>
<dbReference type="AlphaFoldDB" id="A0A6N8CW88"/>
<keyword evidence="4 7" id="KW-1133">Transmembrane helix</keyword>
<proteinExistence type="predicted"/>
<keyword evidence="5 7" id="KW-0472">Membrane</keyword>
<dbReference type="InterPro" id="IPR054528">
    <property type="entry name" value="TcaA_5th"/>
</dbReference>
<evidence type="ECO:0000256" key="5">
    <source>
        <dbReference type="ARBA" id="ARBA00023136"/>
    </source>
</evidence>
<evidence type="ECO:0000259" key="11">
    <source>
        <dbReference type="Pfam" id="PF22820"/>
    </source>
</evidence>
<dbReference type="GO" id="GO:0005886">
    <property type="term" value="C:plasma membrane"/>
    <property type="evidence" value="ECO:0007669"/>
    <property type="project" value="UniProtKB-SubCell"/>
</dbReference>
<dbReference type="Pfam" id="PF22813">
    <property type="entry name" value="TcaA_2nd"/>
    <property type="match status" value="1"/>
</dbReference>
<feature type="region of interest" description="Disordered" evidence="6">
    <location>
        <begin position="35"/>
        <end position="56"/>
    </location>
</feature>
<dbReference type="EMBL" id="WNHB01000021">
    <property type="protein sequence ID" value="MTT32836.1"/>
    <property type="molecule type" value="Genomic_DNA"/>
</dbReference>
<evidence type="ECO:0000259" key="10">
    <source>
        <dbReference type="Pfam" id="PF22819"/>
    </source>
</evidence>
<gene>
    <name evidence="12" type="ORF">GMB86_12550</name>
</gene>
<evidence type="ECO:0000256" key="1">
    <source>
        <dbReference type="ARBA" id="ARBA00004162"/>
    </source>
</evidence>
<feature type="domain" description="TcaA 4th" evidence="11">
    <location>
        <begin position="260"/>
        <end position="332"/>
    </location>
</feature>
<name>A0A6N8CW88_9BACI</name>
<feature type="domain" description="TcaA protein NTF2-like" evidence="10">
    <location>
        <begin position="367"/>
        <end position="468"/>
    </location>
</feature>
<dbReference type="InterPro" id="IPR026870">
    <property type="entry name" value="Zinc_ribbon_dom"/>
</dbReference>
<dbReference type="PANTHER" id="PTHR40038:SF1">
    <property type="entry name" value="MEMBRANE-ASSOCIATED PROTEIN TCAA"/>
    <property type="match status" value="1"/>
</dbReference>
<dbReference type="Pfam" id="PF22819">
    <property type="entry name" value="TcaA_5th"/>
    <property type="match status" value="1"/>
</dbReference>
<accession>A0A6N8CW88</accession>